<dbReference type="RefSeq" id="WP_375735628.1">
    <property type="nucleotide sequence ID" value="NZ_JBCGDC010000077.1"/>
</dbReference>
<evidence type="ECO:0000256" key="3">
    <source>
        <dbReference type="SAM" id="MobiDB-lite"/>
    </source>
</evidence>
<keyword evidence="7" id="KW-1185">Reference proteome</keyword>
<organism evidence="6 7">
    <name type="scientific">Polymorphospora lycopeni</name>
    <dbReference type="NCBI Taxonomy" id="3140240"/>
    <lineage>
        <taxon>Bacteria</taxon>
        <taxon>Bacillati</taxon>
        <taxon>Actinomycetota</taxon>
        <taxon>Actinomycetes</taxon>
        <taxon>Micromonosporales</taxon>
        <taxon>Micromonosporaceae</taxon>
        <taxon>Polymorphospora</taxon>
    </lineage>
</organism>
<feature type="domain" description="LamG-like jellyroll fold" evidence="5">
    <location>
        <begin position="388"/>
        <end position="538"/>
    </location>
</feature>
<dbReference type="Pfam" id="PF13385">
    <property type="entry name" value="Laminin_G_3"/>
    <property type="match status" value="1"/>
</dbReference>
<evidence type="ECO:0000313" key="6">
    <source>
        <dbReference type="EMBL" id="MFB6396051.1"/>
    </source>
</evidence>
<feature type="signal peptide" evidence="4">
    <location>
        <begin position="1"/>
        <end position="39"/>
    </location>
</feature>
<sequence length="546" mass="57454">MLPRSRYRRHPARFAGRLPRLLTASVVAVALVAVGPAPASSAPNSATSAGPLPPTVSGDPYVPDSWSGGVGQPGTFTFGANGSPDVVQYVYQLNHGNAVWVPAGEPRAEQLPADQRQVSTDVTGYGAVNATRTRVTTLGHDSDDSLAVTPIAAGGGASGAIGDTFATVDGDRGGLRSGMQPGKRYEISAWIYVPAATGLAPTGSIGRERGLSLVAFYKAGPTYTAVHSWRASRTDTWQRLSVVMDVPPTATDAFFRLYNGFNIGSGKTVYWDDLSVREYVGTTSEVSITPIRDGVNILSVHSYNSTRLRSDTTTYQFLVNPSPGAWSWNMDAGTGTVAESDPAGHPLTFTGPGVSWASPGRFGAGAVTLTGTDDLSTPAPVFDTAAPAGFTVAAWVRLADLGQSRTAISQDGDQASMFRLGFRDDVDVDGDNQPDPAWCFTLAATDSATAAQAAACTTDFVNVGEWVSLVGIYEPYHGLIKIYVNGPPDFGGTLAQAHYTGGWSATGGFAVGRAWSGSDRWIGELDHVQAAQRAWGEIDVLVHMLW</sequence>
<gene>
    <name evidence="6" type="ORF">AAFH96_23515</name>
</gene>
<feature type="chain" id="PRO_5047419584" evidence="4">
    <location>
        <begin position="40"/>
        <end position="546"/>
    </location>
</feature>
<evidence type="ECO:0000256" key="1">
    <source>
        <dbReference type="ARBA" id="ARBA00022729"/>
    </source>
</evidence>
<dbReference type="SUPFAM" id="SSF49899">
    <property type="entry name" value="Concanavalin A-like lectins/glucanases"/>
    <property type="match status" value="1"/>
</dbReference>
<keyword evidence="2" id="KW-1015">Disulfide bond</keyword>
<keyword evidence="1 4" id="KW-0732">Signal</keyword>
<accession>A0ABV5CVM1</accession>
<comment type="caution">
    <text evidence="6">The sequence shown here is derived from an EMBL/GenBank/DDBJ whole genome shotgun (WGS) entry which is preliminary data.</text>
</comment>
<evidence type="ECO:0000256" key="2">
    <source>
        <dbReference type="ARBA" id="ARBA00023157"/>
    </source>
</evidence>
<evidence type="ECO:0000259" key="5">
    <source>
        <dbReference type="SMART" id="SM00560"/>
    </source>
</evidence>
<dbReference type="Proteomes" id="UP001582793">
    <property type="component" value="Unassembled WGS sequence"/>
</dbReference>
<proteinExistence type="predicted"/>
<evidence type="ECO:0000313" key="7">
    <source>
        <dbReference type="Proteomes" id="UP001582793"/>
    </source>
</evidence>
<dbReference type="EMBL" id="JBCGDC010000077">
    <property type="protein sequence ID" value="MFB6396051.1"/>
    <property type="molecule type" value="Genomic_DNA"/>
</dbReference>
<dbReference type="Gene3D" id="2.60.120.200">
    <property type="match status" value="1"/>
</dbReference>
<dbReference type="Gene3D" id="2.60.120.260">
    <property type="entry name" value="Galactose-binding domain-like"/>
    <property type="match status" value="1"/>
</dbReference>
<reference evidence="6 7" key="1">
    <citation type="submission" date="2024-04" db="EMBL/GenBank/DDBJ databases">
        <title>Polymorphospora sp. isolated from Baiyangdian Lake in Xiong'an New Area.</title>
        <authorList>
            <person name="Zhang X."/>
            <person name="Liu J."/>
        </authorList>
    </citation>
    <scope>NUCLEOTIDE SEQUENCE [LARGE SCALE GENOMIC DNA]</scope>
    <source>
        <strain evidence="6 7">2-325</strain>
    </source>
</reference>
<dbReference type="InterPro" id="IPR006558">
    <property type="entry name" value="LamG-like"/>
</dbReference>
<dbReference type="SMART" id="SM00560">
    <property type="entry name" value="LamGL"/>
    <property type="match status" value="1"/>
</dbReference>
<dbReference type="InterPro" id="IPR013320">
    <property type="entry name" value="ConA-like_dom_sf"/>
</dbReference>
<feature type="compositionally biased region" description="Low complexity" evidence="3">
    <location>
        <begin position="37"/>
        <end position="50"/>
    </location>
</feature>
<protein>
    <submittedName>
        <fullName evidence="6">LamG-like jellyroll fold domain-containing protein</fullName>
    </submittedName>
</protein>
<name>A0ABV5CVM1_9ACTN</name>
<evidence type="ECO:0000256" key="4">
    <source>
        <dbReference type="SAM" id="SignalP"/>
    </source>
</evidence>
<feature type="region of interest" description="Disordered" evidence="3">
    <location>
        <begin position="37"/>
        <end position="62"/>
    </location>
</feature>